<name>A0ACC3B269_9EURO</name>
<evidence type="ECO:0000313" key="1">
    <source>
        <dbReference type="EMBL" id="KAK1144225.1"/>
    </source>
</evidence>
<dbReference type="EMBL" id="JAOPJF010000032">
    <property type="protein sequence ID" value="KAK1144225.1"/>
    <property type="molecule type" value="Genomic_DNA"/>
</dbReference>
<dbReference type="Proteomes" id="UP001177260">
    <property type="component" value="Unassembled WGS sequence"/>
</dbReference>
<keyword evidence="2" id="KW-1185">Reference proteome</keyword>
<protein>
    <submittedName>
        <fullName evidence="1">Uncharacterized protein</fullName>
    </submittedName>
</protein>
<proteinExistence type="predicted"/>
<evidence type="ECO:0000313" key="2">
    <source>
        <dbReference type="Proteomes" id="UP001177260"/>
    </source>
</evidence>
<gene>
    <name evidence="1" type="ORF">N8T08_005638</name>
</gene>
<accession>A0ACC3B269</accession>
<comment type="caution">
    <text evidence="1">The sequence shown here is derived from an EMBL/GenBank/DDBJ whole genome shotgun (WGS) entry which is preliminary data.</text>
</comment>
<sequence>MAAPLAVSFRNPGLTSEDVAFSATPYEQGPQGLCASGTAPGLMRPQASTYRTYDEPGSSHGFYGSSRIDGSNQYLMLLRYLEPSNVIVKIAIGPDRAVEWTGVAAHVDLPTAL</sequence>
<organism evidence="1 2">
    <name type="scientific">Aspergillus melleus</name>
    <dbReference type="NCBI Taxonomy" id="138277"/>
    <lineage>
        <taxon>Eukaryota</taxon>
        <taxon>Fungi</taxon>
        <taxon>Dikarya</taxon>
        <taxon>Ascomycota</taxon>
        <taxon>Pezizomycotina</taxon>
        <taxon>Eurotiomycetes</taxon>
        <taxon>Eurotiomycetidae</taxon>
        <taxon>Eurotiales</taxon>
        <taxon>Aspergillaceae</taxon>
        <taxon>Aspergillus</taxon>
        <taxon>Aspergillus subgen. Circumdati</taxon>
    </lineage>
</organism>
<reference evidence="1 2" key="1">
    <citation type="journal article" date="2023" name="ACS Omega">
        <title>Identification of the Neoaspergillic Acid Biosynthesis Gene Cluster by Establishing an In Vitro CRISPR-Ribonucleoprotein Genetic System in Aspergillus melleus.</title>
        <authorList>
            <person name="Yuan B."/>
            <person name="Grau M.F."/>
            <person name="Murata R.M."/>
            <person name="Torok T."/>
            <person name="Venkateswaran K."/>
            <person name="Stajich J.E."/>
            <person name="Wang C.C.C."/>
        </authorList>
    </citation>
    <scope>NUCLEOTIDE SEQUENCE [LARGE SCALE GENOMIC DNA]</scope>
    <source>
        <strain evidence="1 2">IMV 1140</strain>
    </source>
</reference>